<dbReference type="GO" id="GO:0005634">
    <property type="term" value="C:nucleus"/>
    <property type="evidence" value="ECO:0007669"/>
    <property type="project" value="UniProtKB-SubCell"/>
</dbReference>
<evidence type="ECO:0000259" key="8">
    <source>
        <dbReference type="PROSITE" id="PS50157"/>
    </source>
</evidence>
<evidence type="ECO:0000256" key="5">
    <source>
        <dbReference type="ARBA" id="ARBA00023242"/>
    </source>
</evidence>
<proteinExistence type="predicted"/>
<comment type="subcellular location">
    <subcellularLocation>
        <location evidence="1">Nucleus</location>
    </subcellularLocation>
</comment>
<evidence type="ECO:0000256" key="7">
    <source>
        <dbReference type="SAM" id="MobiDB-lite"/>
    </source>
</evidence>
<feature type="region of interest" description="Disordered" evidence="7">
    <location>
        <begin position="141"/>
        <end position="167"/>
    </location>
</feature>
<keyword evidence="10" id="KW-1185">Reference proteome</keyword>
<dbReference type="PANTHER" id="PTHR47287">
    <property type="entry name" value="C2H2 AND C2HC ZINC FINGERS SUPERFAMILY PROTEIN"/>
    <property type="match status" value="1"/>
</dbReference>
<organism evidence="9 10">
    <name type="scientific">Salix brachista</name>
    <dbReference type="NCBI Taxonomy" id="2182728"/>
    <lineage>
        <taxon>Eukaryota</taxon>
        <taxon>Viridiplantae</taxon>
        <taxon>Streptophyta</taxon>
        <taxon>Embryophyta</taxon>
        <taxon>Tracheophyta</taxon>
        <taxon>Spermatophyta</taxon>
        <taxon>Magnoliopsida</taxon>
        <taxon>eudicotyledons</taxon>
        <taxon>Gunneridae</taxon>
        <taxon>Pentapetalae</taxon>
        <taxon>rosids</taxon>
        <taxon>fabids</taxon>
        <taxon>Malpighiales</taxon>
        <taxon>Salicaceae</taxon>
        <taxon>Saliceae</taxon>
        <taxon>Salix</taxon>
    </lineage>
</organism>
<dbReference type="EMBL" id="VDCV01000017">
    <property type="protein sequence ID" value="KAB5516218.1"/>
    <property type="molecule type" value="Genomic_DNA"/>
</dbReference>
<comment type="caution">
    <text evidence="9">The sequence shown here is derived from an EMBL/GenBank/DDBJ whole genome shotgun (WGS) entry which is preliminary data.</text>
</comment>
<sequence>MADPPLMQSFLKHQRQQYPSSSTSKPTKKTSTNLPHPSSYRHFPCLFCPRRFYTSQALGGHQNAHKRERAAHHRNNNTLSSPNSTDPSFRIPSSFVNHNHPATTSPQAGSYLTSLLYLLLLKLATMENSTVPSLLDQPTTLTQATASSSQNQRQDNKGGYKHPQPSRYKANMISNRPASGVSTFTSSPVDLINEFAAYLNAKQNAQQNAIVEAYCPEQSCCNPTTITLDGANLQTTEEVDLQIELQNEGADLQAEDRIEGAGLQHEQSDLIPLRRNPTRNRRQSSRLHDYMAYTLDPMMNRNYHFPLPSSGFYVSVPRHGMLYGGFAAITSLDHDIG</sequence>
<evidence type="ECO:0000256" key="1">
    <source>
        <dbReference type="ARBA" id="ARBA00004123"/>
    </source>
</evidence>
<dbReference type="InterPro" id="IPR013087">
    <property type="entry name" value="Znf_C2H2_type"/>
</dbReference>
<evidence type="ECO:0000256" key="4">
    <source>
        <dbReference type="ARBA" id="ARBA00022833"/>
    </source>
</evidence>
<feature type="compositionally biased region" description="Low complexity" evidence="7">
    <location>
        <begin position="141"/>
        <end position="153"/>
    </location>
</feature>
<dbReference type="PROSITE" id="PS00028">
    <property type="entry name" value="ZINC_FINGER_C2H2_1"/>
    <property type="match status" value="1"/>
</dbReference>
<dbReference type="PROSITE" id="PS50157">
    <property type="entry name" value="ZINC_FINGER_C2H2_2"/>
    <property type="match status" value="1"/>
</dbReference>
<dbReference type="Proteomes" id="UP000326939">
    <property type="component" value="Chromosome 17"/>
</dbReference>
<evidence type="ECO:0000256" key="3">
    <source>
        <dbReference type="ARBA" id="ARBA00022771"/>
    </source>
</evidence>
<name>A0A5N5JAK3_9ROSI</name>
<dbReference type="InterPro" id="IPR044246">
    <property type="entry name" value="ZFP3-like"/>
</dbReference>
<evidence type="ECO:0000313" key="9">
    <source>
        <dbReference type="EMBL" id="KAB5516218.1"/>
    </source>
</evidence>
<dbReference type="GO" id="GO:0008270">
    <property type="term" value="F:zinc ion binding"/>
    <property type="evidence" value="ECO:0007669"/>
    <property type="project" value="UniProtKB-KW"/>
</dbReference>
<protein>
    <recommendedName>
        <fullName evidence="8">C2H2-type domain-containing protein</fullName>
    </recommendedName>
</protein>
<keyword evidence="4" id="KW-0862">Zinc</keyword>
<feature type="region of interest" description="Disordered" evidence="7">
    <location>
        <begin position="59"/>
        <end position="92"/>
    </location>
</feature>
<feature type="compositionally biased region" description="Low complexity" evidence="7">
    <location>
        <begin position="19"/>
        <end position="32"/>
    </location>
</feature>
<evidence type="ECO:0000256" key="6">
    <source>
        <dbReference type="PROSITE-ProRule" id="PRU00042"/>
    </source>
</evidence>
<feature type="compositionally biased region" description="Polar residues" evidence="7">
    <location>
        <begin position="76"/>
        <end position="87"/>
    </location>
</feature>
<dbReference type="GO" id="GO:0009788">
    <property type="term" value="P:negative regulation of abscisic acid-activated signaling pathway"/>
    <property type="evidence" value="ECO:0007669"/>
    <property type="project" value="InterPro"/>
</dbReference>
<evidence type="ECO:0000256" key="2">
    <source>
        <dbReference type="ARBA" id="ARBA00022723"/>
    </source>
</evidence>
<feature type="compositionally biased region" description="Basic residues" evidence="7">
    <location>
        <begin position="63"/>
        <end position="75"/>
    </location>
</feature>
<gene>
    <name evidence="9" type="ORF">DKX38_026866</name>
</gene>
<dbReference type="AlphaFoldDB" id="A0A5N5JAK3"/>
<reference evidence="10" key="1">
    <citation type="journal article" date="2019" name="Gigascience">
        <title>De novo genome assembly of the endangered Acer yangbiense, a plant species with extremely small populations endemic to Yunnan Province, China.</title>
        <authorList>
            <person name="Yang J."/>
            <person name="Wariss H.M."/>
            <person name="Tao L."/>
            <person name="Zhang R."/>
            <person name="Yun Q."/>
            <person name="Hollingsworth P."/>
            <person name="Dao Z."/>
            <person name="Luo G."/>
            <person name="Guo H."/>
            <person name="Ma Y."/>
            <person name="Sun W."/>
        </authorList>
    </citation>
    <scope>NUCLEOTIDE SEQUENCE [LARGE SCALE GENOMIC DNA]</scope>
    <source>
        <strain evidence="10">cv. br00</strain>
    </source>
</reference>
<dbReference type="PANTHER" id="PTHR47287:SF15">
    <property type="entry name" value="ZINC FINGER PROTEIN 3-LIKE"/>
    <property type="match status" value="1"/>
</dbReference>
<keyword evidence="5" id="KW-0539">Nucleus</keyword>
<evidence type="ECO:0000313" key="10">
    <source>
        <dbReference type="Proteomes" id="UP000326939"/>
    </source>
</evidence>
<accession>A0A5N5JAK3</accession>
<keyword evidence="3 6" id="KW-0863">Zinc-finger</keyword>
<keyword evidence="2" id="KW-0479">Metal-binding</keyword>
<feature type="region of interest" description="Disordered" evidence="7">
    <location>
        <begin position="1"/>
        <end position="36"/>
    </location>
</feature>
<feature type="domain" description="C2H2-type" evidence="8">
    <location>
        <begin position="43"/>
        <end position="70"/>
    </location>
</feature>